<dbReference type="EC" id="1.14.13.-" evidence="3"/>
<keyword evidence="1 3" id="KW-0560">Oxidoreductase</keyword>
<keyword evidence="3" id="KW-0503">Monooxygenase</keyword>
<evidence type="ECO:0000313" key="3">
    <source>
        <dbReference type="EMBL" id="EPX76604.1"/>
    </source>
</evidence>
<dbReference type="SMART" id="SM00903">
    <property type="entry name" value="Flavin_Reduct"/>
    <property type="match status" value="1"/>
</dbReference>
<dbReference type="Proteomes" id="UP000015347">
    <property type="component" value="Unassembled WGS sequence"/>
</dbReference>
<dbReference type="eggNOG" id="COG1853">
    <property type="taxonomic scope" value="Bacteria"/>
</dbReference>
<dbReference type="GO" id="GO:0006208">
    <property type="term" value="P:pyrimidine nucleobase catabolic process"/>
    <property type="evidence" value="ECO:0007669"/>
    <property type="project" value="TreeGrafter"/>
</dbReference>
<evidence type="ECO:0000313" key="4">
    <source>
        <dbReference type="Proteomes" id="UP000015347"/>
    </source>
</evidence>
<sequence length="164" mass="17840">MSDTDTPIDPRELRRACGSFATGVTVITTRTEEGDHGMTANAFMSVSLDPPLLTISLDKGCRMLGLVRRSGRYAVNVLSDHMEDVAMHFAGKPDPKLRTARGSRNGLPVLPDAQAVFLTQVEREIEVGDHVLFIGRVHDFDCKEALAPLLFCGGRFERLTAAAG</sequence>
<dbReference type="EMBL" id="APVH01000046">
    <property type="protein sequence ID" value="EPX76604.1"/>
    <property type="molecule type" value="Genomic_DNA"/>
</dbReference>
<name>S9RRP3_9RHOB</name>
<comment type="caution">
    <text evidence="3">The sequence shown here is derived from an EMBL/GenBank/DDBJ whole genome shotgun (WGS) entry which is preliminary data.</text>
</comment>
<protein>
    <submittedName>
        <fullName evidence="3">Nitrilotriacetate monooxygenase component B</fullName>
        <ecNumber evidence="3">1.14.13.-</ecNumber>
    </submittedName>
</protein>
<proteinExistence type="predicted"/>
<dbReference type="Pfam" id="PF01613">
    <property type="entry name" value="Flavin_Reduct"/>
    <property type="match status" value="1"/>
</dbReference>
<dbReference type="InterPro" id="IPR050268">
    <property type="entry name" value="NADH-dep_flavin_reductase"/>
</dbReference>
<evidence type="ECO:0000256" key="1">
    <source>
        <dbReference type="ARBA" id="ARBA00023002"/>
    </source>
</evidence>
<gene>
    <name evidence="3" type="ORF">Salmuc_00436</name>
</gene>
<dbReference type="HOGENOM" id="CLU_059021_1_4_5"/>
<dbReference type="GO" id="GO:0042602">
    <property type="term" value="F:riboflavin reductase (NADPH) activity"/>
    <property type="evidence" value="ECO:0007669"/>
    <property type="project" value="TreeGrafter"/>
</dbReference>
<dbReference type="STRING" id="1123237.Salmuc_00436"/>
<keyword evidence="4" id="KW-1185">Reference proteome</keyword>
<dbReference type="OrthoDB" id="9792858at2"/>
<dbReference type="Gene3D" id="2.30.110.10">
    <property type="entry name" value="Electron Transport, Fmn-binding Protein, Chain A"/>
    <property type="match status" value="1"/>
</dbReference>
<dbReference type="InterPro" id="IPR012349">
    <property type="entry name" value="Split_barrel_FMN-bd"/>
</dbReference>
<organism evidence="3 4">
    <name type="scientific">Salipiger mucosus DSM 16094</name>
    <dbReference type="NCBI Taxonomy" id="1123237"/>
    <lineage>
        <taxon>Bacteria</taxon>
        <taxon>Pseudomonadati</taxon>
        <taxon>Pseudomonadota</taxon>
        <taxon>Alphaproteobacteria</taxon>
        <taxon>Rhodobacterales</taxon>
        <taxon>Roseobacteraceae</taxon>
        <taxon>Salipiger</taxon>
    </lineage>
</organism>
<dbReference type="InterPro" id="IPR002563">
    <property type="entry name" value="Flavin_Rdtase-like_dom"/>
</dbReference>
<dbReference type="PANTHER" id="PTHR30466:SF1">
    <property type="entry name" value="FMN REDUCTASE (NADH) RUTF"/>
    <property type="match status" value="1"/>
</dbReference>
<reference evidence="4" key="1">
    <citation type="journal article" date="2014" name="Stand. Genomic Sci.">
        <title>Genome sequence of the exopolysaccharide-producing Salipiger mucosus type strain (DSM 16094(T)), a moderately halophilic member of the Roseobacter clade.</title>
        <authorList>
            <person name="Riedel T."/>
            <person name="Spring S."/>
            <person name="Fiebig A."/>
            <person name="Petersen J."/>
            <person name="Kyrpides N.C."/>
            <person name="Goker M."/>
            <person name="Klenk H.P."/>
        </authorList>
    </citation>
    <scope>NUCLEOTIDE SEQUENCE [LARGE SCALE GENOMIC DNA]</scope>
    <source>
        <strain evidence="4">DSM 16094</strain>
    </source>
</reference>
<accession>S9RRP3</accession>
<evidence type="ECO:0000259" key="2">
    <source>
        <dbReference type="SMART" id="SM00903"/>
    </source>
</evidence>
<dbReference type="SUPFAM" id="SSF50475">
    <property type="entry name" value="FMN-binding split barrel"/>
    <property type="match status" value="1"/>
</dbReference>
<feature type="domain" description="Flavin reductase like" evidence="2">
    <location>
        <begin position="17"/>
        <end position="158"/>
    </location>
</feature>
<dbReference type="PANTHER" id="PTHR30466">
    <property type="entry name" value="FLAVIN REDUCTASE"/>
    <property type="match status" value="1"/>
</dbReference>
<dbReference type="GO" id="GO:0010181">
    <property type="term" value="F:FMN binding"/>
    <property type="evidence" value="ECO:0007669"/>
    <property type="project" value="InterPro"/>
</dbReference>
<dbReference type="AlphaFoldDB" id="S9RRP3"/>
<dbReference type="GO" id="GO:0004497">
    <property type="term" value="F:monooxygenase activity"/>
    <property type="evidence" value="ECO:0007669"/>
    <property type="project" value="UniProtKB-KW"/>
</dbReference>
<dbReference type="RefSeq" id="WP_020039321.1">
    <property type="nucleotide sequence ID" value="NZ_KE557282.1"/>
</dbReference>